<protein>
    <submittedName>
        <fullName evidence="3">Uncharacterized protein</fullName>
    </submittedName>
</protein>
<keyword evidence="2" id="KW-0732">Signal</keyword>
<proteinExistence type="predicted"/>
<sequence>MQLKSVIAVVLAMSGVAFAAPWQIALKPKPTNTAVADAAAATASPAPPPPPAGKAITPPGPPRTVIKLSNPHYKSASELFKSGGVPAKPAAAPAAANDKKDN</sequence>
<dbReference type="Proteomes" id="UP000283090">
    <property type="component" value="Unassembled WGS sequence"/>
</dbReference>
<name>A0A437AAR8_ARTFL</name>
<feature type="region of interest" description="Disordered" evidence="1">
    <location>
        <begin position="77"/>
        <end position="102"/>
    </location>
</feature>
<feature type="region of interest" description="Disordered" evidence="1">
    <location>
        <begin position="37"/>
        <end position="61"/>
    </location>
</feature>
<feature type="compositionally biased region" description="Low complexity" evidence="1">
    <location>
        <begin position="86"/>
        <end position="96"/>
    </location>
</feature>
<dbReference type="GeneID" id="93584712"/>
<gene>
    <name evidence="3" type="ORF">DFL_002401</name>
</gene>
<feature type="signal peptide" evidence="2">
    <location>
        <begin position="1"/>
        <end position="19"/>
    </location>
</feature>
<accession>A0A437AAR8</accession>
<dbReference type="AlphaFoldDB" id="A0A437AAR8"/>
<evidence type="ECO:0000256" key="2">
    <source>
        <dbReference type="SAM" id="SignalP"/>
    </source>
</evidence>
<organism evidence="3 4">
    <name type="scientific">Arthrobotrys flagrans</name>
    <name type="common">Nematode-trapping fungus</name>
    <name type="synonym">Trichothecium flagrans</name>
    <dbReference type="NCBI Taxonomy" id="97331"/>
    <lineage>
        <taxon>Eukaryota</taxon>
        <taxon>Fungi</taxon>
        <taxon>Dikarya</taxon>
        <taxon>Ascomycota</taxon>
        <taxon>Pezizomycotina</taxon>
        <taxon>Orbiliomycetes</taxon>
        <taxon>Orbiliales</taxon>
        <taxon>Orbiliaceae</taxon>
        <taxon>Arthrobotrys</taxon>
    </lineage>
</organism>
<dbReference type="EMBL" id="SAEB01000003">
    <property type="protein sequence ID" value="RVD88206.1"/>
    <property type="molecule type" value="Genomic_DNA"/>
</dbReference>
<keyword evidence="4" id="KW-1185">Reference proteome</keyword>
<reference evidence="3 4" key="1">
    <citation type="submission" date="2019-01" db="EMBL/GenBank/DDBJ databases">
        <title>Intercellular communication is required for trap formation in the nematode-trapping fungus Duddingtonia flagrans.</title>
        <authorList>
            <person name="Youssar L."/>
            <person name="Wernet V."/>
            <person name="Hensel N."/>
            <person name="Hildebrandt H.-G."/>
            <person name="Fischer R."/>
        </authorList>
    </citation>
    <scope>NUCLEOTIDE SEQUENCE [LARGE SCALE GENOMIC DNA]</scope>
    <source>
        <strain evidence="3 4">CBS H-5679</strain>
    </source>
</reference>
<evidence type="ECO:0000313" key="4">
    <source>
        <dbReference type="Proteomes" id="UP000283090"/>
    </source>
</evidence>
<feature type="compositionally biased region" description="Pro residues" evidence="1">
    <location>
        <begin position="45"/>
        <end position="61"/>
    </location>
</feature>
<dbReference type="VEuPathDB" id="FungiDB:DFL_002401"/>
<comment type="caution">
    <text evidence="3">The sequence shown here is derived from an EMBL/GenBank/DDBJ whole genome shotgun (WGS) entry which is preliminary data.</text>
</comment>
<feature type="chain" id="PRO_5019109697" evidence="2">
    <location>
        <begin position="20"/>
        <end position="102"/>
    </location>
</feature>
<evidence type="ECO:0000256" key="1">
    <source>
        <dbReference type="SAM" id="MobiDB-lite"/>
    </source>
</evidence>
<dbReference type="RefSeq" id="XP_067493750.1">
    <property type="nucleotide sequence ID" value="XM_067631180.1"/>
</dbReference>
<evidence type="ECO:0000313" key="3">
    <source>
        <dbReference type="EMBL" id="RVD88206.1"/>
    </source>
</evidence>